<dbReference type="Proteomes" id="UP000467305">
    <property type="component" value="Unassembled WGS sequence"/>
</dbReference>
<feature type="domain" description="Lipoyl-binding" evidence="3">
    <location>
        <begin position="33"/>
        <end position="92"/>
    </location>
</feature>
<dbReference type="InterPro" id="IPR011053">
    <property type="entry name" value="Single_hybrid_motif"/>
</dbReference>
<name>A0A7J5AT78_9FLAO</name>
<proteinExistence type="predicted"/>
<dbReference type="OrthoDB" id="1443654at2"/>
<dbReference type="SUPFAM" id="SSF51230">
    <property type="entry name" value="Single hybrid motif"/>
    <property type="match status" value="1"/>
</dbReference>
<dbReference type="InterPro" id="IPR000089">
    <property type="entry name" value="Biotin_lipoyl"/>
</dbReference>
<dbReference type="Pfam" id="PF00364">
    <property type="entry name" value="Biotin_lipoyl"/>
    <property type="match status" value="1"/>
</dbReference>
<comment type="cofactor">
    <cofactor evidence="1">
        <name>(R)-lipoate</name>
        <dbReference type="ChEBI" id="CHEBI:83088"/>
    </cofactor>
</comment>
<dbReference type="RefSeq" id="WP_150898464.1">
    <property type="nucleotide sequence ID" value="NZ_WAAU01000003.1"/>
</dbReference>
<evidence type="ECO:0000259" key="3">
    <source>
        <dbReference type="Pfam" id="PF00364"/>
    </source>
</evidence>
<evidence type="ECO:0000313" key="5">
    <source>
        <dbReference type="Proteomes" id="UP000467305"/>
    </source>
</evidence>
<dbReference type="PROSITE" id="PS00189">
    <property type="entry name" value="LIPOYL"/>
    <property type="match status" value="1"/>
</dbReference>
<evidence type="ECO:0000256" key="2">
    <source>
        <dbReference type="ARBA" id="ARBA00022823"/>
    </source>
</evidence>
<dbReference type="EMBL" id="WAAU01000003">
    <property type="protein sequence ID" value="KAB1160837.1"/>
    <property type="molecule type" value="Genomic_DNA"/>
</dbReference>
<organism evidence="4 5">
    <name type="scientific">Tenacibaculum aiptasiae</name>
    <dbReference type="NCBI Taxonomy" id="426481"/>
    <lineage>
        <taxon>Bacteria</taxon>
        <taxon>Pseudomonadati</taxon>
        <taxon>Bacteroidota</taxon>
        <taxon>Flavobacteriia</taxon>
        <taxon>Flavobacteriales</taxon>
        <taxon>Flavobacteriaceae</taxon>
        <taxon>Tenacibaculum</taxon>
    </lineage>
</organism>
<dbReference type="AlphaFoldDB" id="A0A7J5AT78"/>
<evidence type="ECO:0000313" key="4">
    <source>
        <dbReference type="EMBL" id="KAB1160837.1"/>
    </source>
</evidence>
<reference evidence="4 5" key="1">
    <citation type="submission" date="2019-09" db="EMBL/GenBank/DDBJ databases">
        <authorList>
            <person name="Cao W.R."/>
        </authorList>
    </citation>
    <scope>NUCLEOTIDE SEQUENCE [LARGE SCALE GENOMIC DNA]</scope>
    <source>
        <strain evidence="5">a4</strain>
    </source>
</reference>
<comment type="caution">
    <text evidence="4">The sequence shown here is derived from an EMBL/GenBank/DDBJ whole genome shotgun (WGS) entry which is preliminary data.</text>
</comment>
<dbReference type="Gene3D" id="2.40.50.100">
    <property type="match status" value="1"/>
</dbReference>
<protein>
    <submittedName>
        <fullName evidence="4">Biotin/lipoyl-binding protein</fullName>
    </submittedName>
</protein>
<dbReference type="CDD" id="cd06849">
    <property type="entry name" value="lipoyl_domain"/>
    <property type="match status" value="1"/>
</dbReference>
<gene>
    <name evidence="4" type="ORF">F7018_01110</name>
</gene>
<sequence>MEKKGTTSTQTETKLEKGKTQSIFLPTTGNQRGFILTKWYVKPGDIVKSGDVICEIENKKITMEFETFYSGKIVNTCRLNQKLTNGTEIVKIVGI</sequence>
<accession>A0A7J5AT78</accession>
<evidence type="ECO:0000256" key="1">
    <source>
        <dbReference type="ARBA" id="ARBA00001938"/>
    </source>
</evidence>
<dbReference type="InterPro" id="IPR003016">
    <property type="entry name" value="2-oxoA_DH_lipoyl-BS"/>
</dbReference>
<keyword evidence="5" id="KW-1185">Reference proteome</keyword>
<keyword evidence="2" id="KW-0450">Lipoyl</keyword>